<evidence type="ECO:0000313" key="1">
    <source>
        <dbReference type="EMBL" id="MBP1950942.1"/>
    </source>
</evidence>
<dbReference type="PANTHER" id="PTHR34322">
    <property type="entry name" value="TRANSPOSASE, Y1_TNP DOMAIN-CONTAINING"/>
    <property type="match status" value="1"/>
</dbReference>
<gene>
    <name evidence="1" type="ORF">J2Z82_003920</name>
</gene>
<dbReference type="InterPro" id="IPR036515">
    <property type="entry name" value="Transposase_17_sf"/>
</dbReference>
<keyword evidence="2" id="KW-1185">Reference proteome</keyword>
<protein>
    <submittedName>
        <fullName evidence="1">Uncharacterized protein</fullName>
    </submittedName>
</protein>
<reference evidence="1 2" key="1">
    <citation type="submission" date="2021-03" db="EMBL/GenBank/DDBJ databases">
        <title>Genomic Encyclopedia of Type Strains, Phase IV (KMG-IV): sequencing the most valuable type-strain genomes for metagenomic binning, comparative biology and taxonomic classification.</title>
        <authorList>
            <person name="Goeker M."/>
        </authorList>
    </citation>
    <scope>NUCLEOTIDE SEQUENCE [LARGE SCALE GENOMIC DNA]</scope>
    <source>
        <strain evidence="1 2">DSM 21085</strain>
    </source>
</reference>
<organism evidence="1 2">
    <name type="scientific">Virgibacillus litoralis</name>
    <dbReference type="NCBI Taxonomy" id="578221"/>
    <lineage>
        <taxon>Bacteria</taxon>
        <taxon>Bacillati</taxon>
        <taxon>Bacillota</taxon>
        <taxon>Bacilli</taxon>
        <taxon>Bacillales</taxon>
        <taxon>Bacillaceae</taxon>
        <taxon>Virgibacillus</taxon>
    </lineage>
</organism>
<comment type="caution">
    <text evidence="1">The sequence shown here is derived from an EMBL/GenBank/DDBJ whole genome shotgun (WGS) entry which is preliminary data.</text>
</comment>
<dbReference type="EMBL" id="JAGGKK010000038">
    <property type="protein sequence ID" value="MBP1950942.1"/>
    <property type="molecule type" value="Genomic_DNA"/>
</dbReference>
<dbReference type="SUPFAM" id="SSF143422">
    <property type="entry name" value="Transposase IS200-like"/>
    <property type="match status" value="1"/>
</dbReference>
<dbReference type="Proteomes" id="UP001519328">
    <property type="component" value="Unassembled WGS sequence"/>
</dbReference>
<dbReference type="Gene3D" id="3.30.70.1290">
    <property type="entry name" value="Transposase IS200-like"/>
    <property type="match status" value="1"/>
</dbReference>
<proteinExistence type="predicted"/>
<dbReference type="RefSeq" id="WP_245251810.1">
    <property type="nucleotide sequence ID" value="NZ_JAGGKK010000038.1"/>
</dbReference>
<sequence>MFFWYNNKYERCGHLFQERFKSENVETARYFLTVLRYIHQNPVKAGLAANVFQCKWTSIDEYLQQSNFIDTDLGFNLFSPDRSKAIKLFAEYMQVTNDDECLEDHVRVRISDSELKNHLVKIGVPDSSTLQQMKKEERNAILLELKGLNAVTIRQLARITGISNSVIDRIR</sequence>
<accession>A0ABS4HKJ5</accession>
<name>A0ABS4HKJ5_9BACI</name>
<evidence type="ECO:0000313" key="2">
    <source>
        <dbReference type="Proteomes" id="UP001519328"/>
    </source>
</evidence>
<dbReference type="PANTHER" id="PTHR34322:SF2">
    <property type="entry name" value="TRANSPOSASE IS200-LIKE DOMAIN-CONTAINING PROTEIN"/>
    <property type="match status" value="1"/>
</dbReference>